<dbReference type="RefSeq" id="XP_025470480.1">
    <property type="nucleotide sequence ID" value="XM_025607877.1"/>
</dbReference>
<feature type="compositionally biased region" description="Acidic residues" evidence="1">
    <location>
        <begin position="410"/>
        <end position="428"/>
    </location>
</feature>
<dbReference type="STRING" id="1450535.A0A317X564"/>
<evidence type="ECO:0000313" key="3">
    <source>
        <dbReference type="Proteomes" id="UP000246702"/>
    </source>
</evidence>
<protein>
    <submittedName>
        <fullName evidence="2">Uncharacterized protein</fullName>
    </submittedName>
</protein>
<proteinExistence type="predicted"/>
<dbReference type="AlphaFoldDB" id="A0A317X564"/>
<dbReference type="EMBL" id="MSFK01000006">
    <property type="protein sequence ID" value="PWY93719.1"/>
    <property type="molecule type" value="Genomic_DNA"/>
</dbReference>
<name>A0A317X564_9EURO</name>
<evidence type="ECO:0000313" key="2">
    <source>
        <dbReference type="EMBL" id="PWY93719.1"/>
    </source>
</evidence>
<reference evidence="2 3" key="1">
    <citation type="submission" date="2016-12" db="EMBL/GenBank/DDBJ databases">
        <title>The genomes of Aspergillus section Nigri reveals drivers in fungal speciation.</title>
        <authorList>
            <consortium name="DOE Joint Genome Institute"/>
            <person name="Vesth T.C."/>
            <person name="Nybo J."/>
            <person name="Theobald S."/>
            <person name="Brandl J."/>
            <person name="Frisvad J.C."/>
            <person name="Nielsen K.F."/>
            <person name="Lyhne E.K."/>
            <person name="Kogle M.E."/>
            <person name="Kuo A."/>
            <person name="Riley R."/>
            <person name="Clum A."/>
            <person name="Nolan M."/>
            <person name="Lipzen A."/>
            <person name="Salamov A."/>
            <person name="Henrissat B."/>
            <person name="Wiebenga A."/>
            <person name="De Vries R.P."/>
            <person name="Grigoriev I.V."/>
            <person name="Mortensen U.H."/>
            <person name="Andersen M.R."/>
            <person name="Baker S.E."/>
        </authorList>
    </citation>
    <scope>NUCLEOTIDE SEQUENCE [LARGE SCALE GENOMIC DNA]</scope>
    <source>
        <strain evidence="2 3">CBS 115572</strain>
    </source>
</reference>
<evidence type="ECO:0000256" key="1">
    <source>
        <dbReference type="SAM" id="MobiDB-lite"/>
    </source>
</evidence>
<feature type="region of interest" description="Disordered" evidence="1">
    <location>
        <begin position="399"/>
        <end position="428"/>
    </location>
</feature>
<dbReference type="GeneID" id="37110020"/>
<keyword evidence="3" id="KW-1185">Reference proteome</keyword>
<accession>A0A317X564</accession>
<dbReference type="OrthoDB" id="4187154at2759"/>
<comment type="caution">
    <text evidence="2">The sequence shown here is derived from an EMBL/GenBank/DDBJ whole genome shotgun (WGS) entry which is preliminary data.</text>
</comment>
<organism evidence="2 3">
    <name type="scientific">Aspergillus sclerotioniger CBS 115572</name>
    <dbReference type="NCBI Taxonomy" id="1450535"/>
    <lineage>
        <taxon>Eukaryota</taxon>
        <taxon>Fungi</taxon>
        <taxon>Dikarya</taxon>
        <taxon>Ascomycota</taxon>
        <taxon>Pezizomycotina</taxon>
        <taxon>Eurotiomycetes</taxon>
        <taxon>Eurotiomycetidae</taxon>
        <taxon>Eurotiales</taxon>
        <taxon>Aspergillaceae</taxon>
        <taxon>Aspergillus</taxon>
        <taxon>Aspergillus subgen. Circumdati</taxon>
    </lineage>
</organism>
<sequence>MSTISLTLHASAQILPSDGSSPANPSHIERQLRSNDLWISQTPELNFIVSIPDTVLGYNDIIHPPSSIPSVLLSSIKVSLSFAHNEEHAQVYIPTSMAKPEIPEDQYRTGYISILPYDEHKQDMLLFGLEQKKPEDSEDTETPTFIEELEELHGSEQSSSLLTSHHTTFGRVSPDTRHKELYNLITTGLESLLLGCSEGSYQSEKGLQSLPQLAPSVFSPGYYREMSQRSQLIPPIAKSISSMLKLPSYQPLIPKLNYLNASSAIQSFPASPTNTRNTIKAALWRIAQKQLYKPQASQNLRLLTPRPLPKSRTRNHPQRWKDDIYIGGPVAPMYNDNIRDKEFSPNVDEDLLGFSEPDETSCEMLSTAFSSSSGSLQFSLGDDDNNGDVDLLPEQLEEDISSQTPFSDDLAFDGESENDDDDMLCDYI</sequence>
<dbReference type="Proteomes" id="UP000246702">
    <property type="component" value="Unassembled WGS sequence"/>
</dbReference>
<gene>
    <name evidence="2" type="ORF">BO94DRAFT_460289</name>
</gene>